<evidence type="ECO:0000313" key="12">
    <source>
        <dbReference type="EMBL" id="PWC06057.1"/>
    </source>
</evidence>
<dbReference type="PROSITE" id="PS00064">
    <property type="entry name" value="L_LDH"/>
    <property type="match status" value="1"/>
</dbReference>
<keyword evidence="5 7" id="KW-0520">NAD</keyword>
<comment type="subunit">
    <text evidence="7">Homotetramer.</text>
</comment>
<dbReference type="HAMAP" id="MF_00488">
    <property type="entry name" value="Lactate_dehydrog"/>
    <property type="match status" value="1"/>
</dbReference>
<comment type="catalytic activity">
    <reaction evidence="6 7">
        <text>(S)-lactate + NAD(+) = pyruvate + NADH + H(+)</text>
        <dbReference type="Rhea" id="RHEA:23444"/>
        <dbReference type="ChEBI" id="CHEBI:15361"/>
        <dbReference type="ChEBI" id="CHEBI:15378"/>
        <dbReference type="ChEBI" id="CHEBI:16651"/>
        <dbReference type="ChEBI" id="CHEBI:57540"/>
        <dbReference type="ChEBI" id="CHEBI:57945"/>
        <dbReference type="EC" id="1.1.1.27"/>
    </reaction>
</comment>
<dbReference type="Proteomes" id="UP000244962">
    <property type="component" value="Unassembled WGS sequence"/>
</dbReference>
<feature type="binding site" evidence="9">
    <location>
        <begin position="13"/>
        <end position="18"/>
    </location>
    <ligand>
        <name>NAD(+)</name>
        <dbReference type="ChEBI" id="CHEBI:57540"/>
    </ligand>
</feature>
<dbReference type="NCBIfam" id="TIGR01771">
    <property type="entry name" value="L-LDH-NAD"/>
    <property type="match status" value="1"/>
</dbReference>
<feature type="binding site" evidence="7">
    <location>
        <position position="157"/>
    </location>
    <ligand>
        <name>beta-D-fructose 1,6-bisphosphate</name>
        <dbReference type="ChEBI" id="CHEBI:32966"/>
        <note>allosteric activator</note>
    </ligand>
</feature>
<feature type="binding site" evidence="9">
    <location>
        <position position="99"/>
    </location>
    <ligand>
        <name>NAD(+)</name>
        <dbReference type="ChEBI" id="CHEBI:57540"/>
    </ligand>
</feature>
<dbReference type="SUPFAM" id="SSF56327">
    <property type="entry name" value="LDH C-terminal domain-like"/>
    <property type="match status" value="1"/>
</dbReference>
<dbReference type="PIRSF" id="PIRSF000102">
    <property type="entry name" value="Lac_mal_DH"/>
    <property type="match status" value="1"/>
</dbReference>
<dbReference type="RefSeq" id="WP_108963585.1">
    <property type="nucleotide sequence ID" value="NZ_QEFB01000017.1"/>
</dbReference>
<dbReference type="EMBL" id="QEFB01000017">
    <property type="protein sequence ID" value="PWC06057.1"/>
    <property type="molecule type" value="Genomic_DNA"/>
</dbReference>
<dbReference type="InterPro" id="IPR001236">
    <property type="entry name" value="Lactate/malate_DH_N"/>
</dbReference>
<comment type="function">
    <text evidence="7">Catalyzes the conversion of lactate to pyruvate.</text>
</comment>
<dbReference type="AlphaFoldDB" id="A0A2U1TAY6"/>
<feature type="active site" description="Proton acceptor" evidence="7 8">
    <location>
        <position position="179"/>
    </location>
</feature>
<organism evidence="12 13">
    <name type="scientific">Mycetocola zhujimingii</name>
    <dbReference type="NCBI Taxonomy" id="2079792"/>
    <lineage>
        <taxon>Bacteria</taxon>
        <taxon>Bacillati</taxon>
        <taxon>Actinomycetota</taxon>
        <taxon>Actinomycetes</taxon>
        <taxon>Micrococcales</taxon>
        <taxon>Microbacteriaceae</taxon>
        <taxon>Mycetocola</taxon>
    </lineage>
</organism>
<dbReference type="GO" id="GO:0004459">
    <property type="term" value="F:L-lactate dehydrogenase (NAD+) activity"/>
    <property type="evidence" value="ECO:0007669"/>
    <property type="project" value="UniProtKB-UniRule"/>
</dbReference>
<dbReference type="GO" id="GO:0006089">
    <property type="term" value="P:lactate metabolic process"/>
    <property type="evidence" value="ECO:0007669"/>
    <property type="project" value="TreeGrafter"/>
</dbReference>
<feature type="domain" description="Lactate/malate dehydrogenase C-terminal" evidence="11">
    <location>
        <begin position="149"/>
        <end position="315"/>
    </location>
</feature>
<feature type="binding site" evidence="7">
    <location>
        <position position="235"/>
    </location>
    <ligand>
        <name>substrate</name>
    </ligand>
</feature>
<evidence type="ECO:0000256" key="1">
    <source>
        <dbReference type="ARBA" id="ARBA00004843"/>
    </source>
</evidence>
<dbReference type="Pfam" id="PF02866">
    <property type="entry name" value="Ldh_1_C"/>
    <property type="match status" value="1"/>
</dbReference>
<feature type="domain" description="Lactate/malate dehydrogenase N-terminal" evidence="10">
    <location>
        <begin position="7"/>
        <end position="145"/>
    </location>
</feature>
<feature type="binding site" evidence="7">
    <location>
        <begin position="83"/>
        <end position="84"/>
    </location>
    <ligand>
        <name>NAD(+)</name>
        <dbReference type="ChEBI" id="CHEBI:57540"/>
    </ligand>
</feature>
<dbReference type="GO" id="GO:0005737">
    <property type="term" value="C:cytoplasm"/>
    <property type="evidence" value="ECO:0007669"/>
    <property type="project" value="UniProtKB-SubCell"/>
</dbReference>
<evidence type="ECO:0000256" key="8">
    <source>
        <dbReference type="PIRSR" id="PIRSR000102-1"/>
    </source>
</evidence>
<feature type="binding site" evidence="7">
    <location>
        <position position="43"/>
    </location>
    <ligand>
        <name>NAD(+)</name>
        <dbReference type="ChEBI" id="CHEBI:57540"/>
    </ligand>
</feature>
<dbReference type="InterPro" id="IPR001557">
    <property type="entry name" value="L-lactate/malate_DH"/>
</dbReference>
<dbReference type="GO" id="GO:0006096">
    <property type="term" value="P:glycolytic process"/>
    <property type="evidence" value="ECO:0007669"/>
    <property type="project" value="UniProtKB-UniRule"/>
</dbReference>
<feature type="binding site" evidence="7">
    <location>
        <position position="86"/>
    </location>
    <ligand>
        <name>substrate</name>
    </ligand>
</feature>
<feature type="binding site" evidence="7">
    <location>
        <position position="17"/>
    </location>
    <ligand>
        <name>NAD(+)</name>
        <dbReference type="ChEBI" id="CHEBI:57540"/>
    </ligand>
</feature>
<dbReference type="InterPro" id="IPR015955">
    <property type="entry name" value="Lactate_DH/Glyco_Ohase_4_C"/>
</dbReference>
<dbReference type="CDD" id="cd05292">
    <property type="entry name" value="LDH_2"/>
    <property type="match status" value="1"/>
</dbReference>
<accession>A0A2U1TAY6</accession>
<evidence type="ECO:0000256" key="9">
    <source>
        <dbReference type="PIRSR" id="PIRSR000102-3"/>
    </source>
</evidence>
<feature type="modified residue" description="Phosphotyrosine" evidence="7">
    <location>
        <position position="226"/>
    </location>
</feature>
<dbReference type="PRINTS" id="PR00086">
    <property type="entry name" value="LLDHDRGNASE"/>
</dbReference>
<evidence type="ECO:0000259" key="11">
    <source>
        <dbReference type="Pfam" id="PF02866"/>
    </source>
</evidence>
<keyword evidence="7" id="KW-0021">Allosteric enzyme</keyword>
<dbReference type="PANTHER" id="PTHR43128">
    <property type="entry name" value="L-2-HYDROXYCARBOXYLATE DEHYDROGENASE (NAD(P)(+))"/>
    <property type="match status" value="1"/>
</dbReference>
<dbReference type="InterPro" id="IPR036291">
    <property type="entry name" value="NAD(P)-bd_dom_sf"/>
</dbReference>
<dbReference type="Gene3D" id="3.90.110.10">
    <property type="entry name" value="Lactate dehydrogenase/glycoside hydrolase, family 4, C-terminal"/>
    <property type="match status" value="1"/>
</dbReference>
<dbReference type="PANTHER" id="PTHR43128:SF16">
    <property type="entry name" value="L-LACTATE DEHYDROGENASE"/>
    <property type="match status" value="1"/>
</dbReference>
<evidence type="ECO:0000256" key="2">
    <source>
        <dbReference type="ARBA" id="ARBA00006054"/>
    </source>
</evidence>
<evidence type="ECO:0000313" key="13">
    <source>
        <dbReference type="Proteomes" id="UP000244962"/>
    </source>
</evidence>
<feature type="binding site" evidence="7">
    <location>
        <position position="172"/>
    </location>
    <ligand>
        <name>beta-D-fructose 1,6-bisphosphate</name>
        <dbReference type="ChEBI" id="CHEBI:32966"/>
        <note>allosteric activator</note>
    </ligand>
</feature>
<feature type="binding site" evidence="7">
    <location>
        <begin position="124"/>
        <end position="127"/>
    </location>
    <ligand>
        <name>substrate</name>
    </ligand>
</feature>
<proteinExistence type="inferred from homology"/>
<evidence type="ECO:0000259" key="10">
    <source>
        <dbReference type="Pfam" id="PF00056"/>
    </source>
</evidence>
<feature type="binding site" evidence="7">
    <location>
        <begin position="152"/>
        <end position="155"/>
    </location>
    <ligand>
        <name>substrate</name>
    </ligand>
</feature>
<sequence>MSPVRNTKLSIIGAGSVGSSLAFAALIRGSAREVVLYDLNASRVDAEVLDLAHGRQFVGASRITGGADIELVADSDVVVITAGAKQKPGQTRLDLAATNARILEDLMPRLVELAPHAVFVLVTNPCDVLTVVAERAVDLPAGRIFSSGTVLDSARLRWLLAEAADVAPQSVHALIMGEHGDSEFPIWSDATIGQTPLRDWTDESGTRLFPRERLESLTSDVVHAAYKIIEGKGATNYAIGLSGARIVEAVLQNERAILPVSSLLTDYRGISGVALSVPSIVGSQGVIRTLDVPIDEVEVDLLHRSAEELRASLAHVL</sequence>
<keyword evidence="4 7" id="KW-0560">Oxidoreductase</keyword>
<dbReference type="UniPathway" id="UPA00554">
    <property type="reaction ID" value="UER00611"/>
</dbReference>
<feature type="binding site" evidence="7">
    <location>
        <position position="147"/>
    </location>
    <ligand>
        <name>NAD(+)</name>
        <dbReference type="ChEBI" id="CHEBI:57540"/>
    </ligand>
</feature>
<dbReference type="Pfam" id="PF00056">
    <property type="entry name" value="Ldh_1_N"/>
    <property type="match status" value="1"/>
</dbReference>
<evidence type="ECO:0000256" key="6">
    <source>
        <dbReference type="ARBA" id="ARBA00049258"/>
    </source>
</evidence>
<dbReference type="InterPro" id="IPR011304">
    <property type="entry name" value="L-lactate_DH"/>
</dbReference>
<evidence type="ECO:0000256" key="3">
    <source>
        <dbReference type="ARBA" id="ARBA00012967"/>
    </source>
</evidence>
<comment type="pathway">
    <text evidence="1 7">Fermentation; pyruvate fermentation to lactate; (S)-lactate from pyruvate: step 1/1.</text>
</comment>
<keyword evidence="7" id="KW-0597">Phosphoprotein</keyword>
<comment type="similarity">
    <text evidence="2 7">Belongs to the LDH/MDH superfamily. LDH family.</text>
</comment>
<dbReference type="InterPro" id="IPR018177">
    <property type="entry name" value="L-lactate_DH_AS"/>
</dbReference>
<dbReference type="InterPro" id="IPR022383">
    <property type="entry name" value="Lactate/malate_DH_C"/>
</dbReference>
<reference evidence="13" key="1">
    <citation type="submission" date="2018-04" db="EMBL/GenBank/DDBJ databases">
        <authorList>
            <person name="Liu S."/>
            <person name="Wang Z."/>
            <person name="Li J."/>
        </authorList>
    </citation>
    <scope>NUCLEOTIDE SEQUENCE [LARGE SCALE GENOMIC DNA]</scope>
    <source>
        <strain evidence="13">622</strain>
    </source>
</reference>
<dbReference type="SUPFAM" id="SSF51735">
    <property type="entry name" value="NAD(P)-binding Rossmann-fold domains"/>
    <property type="match status" value="1"/>
</dbReference>
<gene>
    <name evidence="7" type="primary">ldh</name>
    <name evidence="12" type="ORF">DF223_13580</name>
</gene>
<evidence type="ECO:0000256" key="4">
    <source>
        <dbReference type="ARBA" id="ARBA00023002"/>
    </source>
</evidence>
<comment type="activity regulation">
    <text evidence="7">Allosterically activated by fructose 1,6-bisphosphate (FBP).</text>
</comment>
<feature type="binding site" evidence="7 9">
    <location>
        <position position="38"/>
    </location>
    <ligand>
        <name>NAD(+)</name>
        <dbReference type="ChEBI" id="CHEBI:57540"/>
    </ligand>
</feature>
<comment type="caution">
    <text evidence="7">Lacks conserved residue(s) required for the propagation of feature annotation.</text>
</comment>
<dbReference type="Gene3D" id="3.40.50.720">
    <property type="entry name" value="NAD(P)-binding Rossmann-like Domain"/>
    <property type="match status" value="1"/>
</dbReference>
<feature type="binding site" evidence="7 9">
    <location>
        <begin position="122"/>
        <end position="124"/>
    </location>
    <ligand>
        <name>NAD(+)</name>
        <dbReference type="ChEBI" id="CHEBI:57540"/>
    </ligand>
</feature>
<comment type="caution">
    <text evidence="12">The sequence shown here is derived from an EMBL/GenBank/DDBJ whole genome shotgun (WGS) entry which is preliminary data.</text>
</comment>
<keyword evidence="13" id="KW-1185">Reference proteome</keyword>
<feature type="binding site" evidence="7">
    <location>
        <position position="92"/>
    </location>
    <ligand>
        <name>substrate</name>
    </ligand>
</feature>
<dbReference type="EC" id="1.1.1.27" evidence="3 7"/>
<evidence type="ECO:0000256" key="5">
    <source>
        <dbReference type="ARBA" id="ARBA00023027"/>
    </source>
</evidence>
<keyword evidence="7" id="KW-0963">Cytoplasm</keyword>
<evidence type="ECO:0000256" key="7">
    <source>
        <dbReference type="HAMAP-Rule" id="MF_00488"/>
    </source>
</evidence>
<comment type="subcellular location">
    <subcellularLocation>
        <location evidence="7">Cytoplasm</location>
    </subcellularLocation>
</comment>
<name>A0A2U1TAY6_9MICO</name>
<protein>
    <recommendedName>
        <fullName evidence="3 7">L-lactate dehydrogenase</fullName>
        <shortName evidence="7">L-LDH</shortName>
        <ecNumber evidence="3 7">1.1.1.27</ecNumber>
    </recommendedName>
</protein>